<sequence>MVEVFKTNVNRREHAHMFLTQMHRIYADYKANFDLEDCDRILRVECISGTVNPSTVINLLKKSGFEGEVLTDDVIIPKYRPDQCQHLSSPFAI</sequence>
<dbReference type="GO" id="GO:0000287">
    <property type="term" value="F:magnesium ion binding"/>
    <property type="evidence" value="ECO:0007669"/>
    <property type="project" value="InterPro"/>
</dbReference>
<reference evidence="2 3" key="1">
    <citation type="submission" date="2018-03" db="EMBL/GenBank/DDBJ databases">
        <title>Genomic Encyclopedia of Archaeal and Bacterial Type Strains, Phase II (KMG-II): from individual species to whole genera.</title>
        <authorList>
            <person name="Goeker M."/>
        </authorList>
    </citation>
    <scope>NUCLEOTIDE SEQUENCE [LARGE SCALE GENOMIC DNA]</scope>
    <source>
        <strain evidence="2 3">DSM 18107</strain>
    </source>
</reference>
<evidence type="ECO:0000313" key="3">
    <source>
        <dbReference type="Proteomes" id="UP000240978"/>
    </source>
</evidence>
<dbReference type="GO" id="GO:0006432">
    <property type="term" value="P:phenylalanyl-tRNA aminoacylation"/>
    <property type="evidence" value="ECO:0007669"/>
    <property type="project" value="InterPro"/>
</dbReference>
<comment type="caution">
    <text evidence="2">The sequence shown here is derived from an EMBL/GenBank/DDBJ whole genome shotgun (WGS) entry which is preliminary data.</text>
</comment>
<gene>
    <name evidence="2" type="ORF">CLV42_119116</name>
</gene>
<dbReference type="OrthoDB" id="1036397at2"/>
<protein>
    <recommendedName>
        <fullName evidence="1">B5 domain-containing protein</fullName>
    </recommendedName>
</protein>
<dbReference type="AlphaFoldDB" id="A0A2P8FN00"/>
<evidence type="ECO:0000259" key="1">
    <source>
        <dbReference type="PROSITE" id="PS51483"/>
    </source>
</evidence>
<dbReference type="EMBL" id="PYGK01000019">
    <property type="protein sequence ID" value="PSL23096.1"/>
    <property type="molecule type" value="Genomic_DNA"/>
</dbReference>
<dbReference type="GO" id="GO:0003723">
    <property type="term" value="F:RNA binding"/>
    <property type="evidence" value="ECO:0007669"/>
    <property type="project" value="InterPro"/>
</dbReference>
<dbReference type="Proteomes" id="UP000240978">
    <property type="component" value="Unassembled WGS sequence"/>
</dbReference>
<accession>A0A2P8FN00</accession>
<dbReference type="PROSITE" id="PS51483">
    <property type="entry name" value="B5"/>
    <property type="match status" value="1"/>
</dbReference>
<organism evidence="2 3">
    <name type="scientific">Chitinophaga ginsengisoli</name>
    <dbReference type="NCBI Taxonomy" id="363837"/>
    <lineage>
        <taxon>Bacteria</taxon>
        <taxon>Pseudomonadati</taxon>
        <taxon>Bacteroidota</taxon>
        <taxon>Chitinophagia</taxon>
        <taxon>Chitinophagales</taxon>
        <taxon>Chitinophagaceae</taxon>
        <taxon>Chitinophaga</taxon>
    </lineage>
</organism>
<name>A0A2P8FN00_9BACT</name>
<dbReference type="InterPro" id="IPR005147">
    <property type="entry name" value="tRNA_synthase_B5-dom"/>
</dbReference>
<dbReference type="GO" id="GO:0005524">
    <property type="term" value="F:ATP binding"/>
    <property type="evidence" value="ECO:0007669"/>
    <property type="project" value="InterPro"/>
</dbReference>
<keyword evidence="3" id="KW-1185">Reference proteome</keyword>
<evidence type="ECO:0000313" key="2">
    <source>
        <dbReference type="EMBL" id="PSL23096.1"/>
    </source>
</evidence>
<feature type="domain" description="B5" evidence="1">
    <location>
        <begin position="26"/>
        <end position="93"/>
    </location>
</feature>
<dbReference type="RefSeq" id="WP_106605656.1">
    <property type="nucleotide sequence ID" value="NZ_PYGK01000019.1"/>
</dbReference>
<proteinExistence type="predicted"/>